<evidence type="ECO:0000256" key="2">
    <source>
        <dbReference type="ARBA" id="ARBA00023136"/>
    </source>
</evidence>
<dbReference type="AlphaFoldDB" id="A0A0M6Y2B6"/>
<dbReference type="CDD" id="cd07185">
    <property type="entry name" value="OmpA_C-like"/>
    <property type="match status" value="1"/>
</dbReference>
<organism evidence="6 7">
    <name type="scientific">Roseibium aggregatum</name>
    <dbReference type="NCBI Taxonomy" id="187304"/>
    <lineage>
        <taxon>Bacteria</taxon>
        <taxon>Pseudomonadati</taxon>
        <taxon>Pseudomonadota</taxon>
        <taxon>Alphaproteobacteria</taxon>
        <taxon>Hyphomicrobiales</taxon>
        <taxon>Stappiaceae</taxon>
        <taxon>Roseibium</taxon>
    </lineage>
</organism>
<dbReference type="EMBL" id="CXST01000001">
    <property type="protein sequence ID" value="CTQ43828.1"/>
    <property type="molecule type" value="Genomic_DNA"/>
</dbReference>
<keyword evidence="2 4" id="KW-0472">Membrane</keyword>
<dbReference type="InterPro" id="IPR006664">
    <property type="entry name" value="OMP_bac"/>
</dbReference>
<name>A0A0M6Y2B6_9HYPH</name>
<dbReference type="PANTHER" id="PTHR30329">
    <property type="entry name" value="STATOR ELEMENT OF FLAGELLAR MOTOR COMPLEX"/>
    <property type="match status" value="1"/>
</dbReference>
<reference evidence="7" key="1">
    <citation type="submission" date="2015-07" db="EMBL/GenBank/DDBJ databases">
        <authorList>
            <person name="Rodrigo-Torres Lidia"/>
            <person name="Arahal R.David."/>
        </authorList>
    </citation>
    <scope>NUCLEOTIDE SEQUENCE [LARGE SCALE GENOMIC DNA]</scope>
    <source>
        <strain evidence="7">CECT 4801</strain>
    </source>
</reference>
<sequence>MPLIRTVLPARLMHLAGLAVSAVIALPLLTTDASAQLVSCESIQKDWLAMPLSAGHEDRVRIYDQAFNDSDCDGMVVEGFGKEIIDARLDVIAPFQDLEGYTGNLETLKQDLADLQEFGSHWRISYLLGEILRKQQQTLPAFRAYQEALGMVDDTELTPAEPAHAMIARLRDRLDELAVVVAQISEEPGDIKIPVTRSGQSISQYSFSTRGYKRKKTLVPIQFVYDQDVMTKAGRTSFEDVQEALEKQGSPDIQVVGHTDPVGSDAYNMQLSMKRAEAVRSALLAAGYSGSIEVLGMGESQPFQFDDPSLYTEDVRNQAHRRVEFVRK</sequence>
<evidence type="ECO:0000313" key="7">
    <source>
        <dbReference type="Proteomes" id="UP000048926"/>
    </source>
</evidence>
<feature type="domain" description="OmpA-like" evidence="5">
    <location>
        <begin position="210"/>
        <end position="328"/>
    </location>
</feature>
<evidence type="ECO:0000256" key="4">
    <source>
        <dbReference type="PROSITE-ProRule" id="PRU00473"/>
    </source>
</evidence>
<keyword evidence="3" id="KW-0998">Cell outer membrane</keyword>
<proteinExistence type="predicted"/>
<dbReference type="GO" id="GO:0009279">
    <property type="term" value="C:cell outer membrane"/>
    <property type="evidence" value="ECO:0007669"/>
    <property type="project" value="UniProtKB-SubCell"/>
</dbReference>
<dbReference type="Pfam" id="PF00691">
    <property type="entry name" value="OmpA"/>
    <property type="match status" value="1"/>
</dbReference>
<evidence type="ECO:0000256" key="1">
    <source>
        <dbReference type="ARBA" id="ARBA00004442"/>
    </source>
</evidence>
<dbReference type="PROSITE" id="PS51123">
    <property type="entry name" value="OMPA_2"/>
    <property type="match status" value="1"/>
</dbReference>
<dbReference type="STRING" id="187304.B0E33_18125"/>
<evidence type="ECO:0000313" key="6">
    <source>
        <dbReference type="EMBL" id="CTQ43828.1"/>
    </source>
</evidence>
<dbReference type="SUPFAM" id="SSF103088">
    <property type="entry name" value="OmpA-like"/>
    <property type="match status" value="1"/>
</dbReference>
<comment type="subcellular location">
    <subcellularLocation>
        <location evidence="1">Cell outer membrane</location>
    </subcellularLocation>
</comment>
<dbReference type="RefSeq" id="WP_187306550.1">
    <property type="nucleotide sequence ID" value="NZ_CXST01000001.1"/>
</dbReference>
<dbReference type="InterPro" id="IPR050330">
    <property type="entry name" value="Bact_OuterMem_StrucFunc"/>
</dbReference>
<dbReference type="PRINTS" id="PR01021">
    <property type="entry name" value="OMPADOMAIN"/>
</dbReference>
<dbReference type="InterPro" id="IPR036737">
    <property type="entry name" value="OmpA-like_sf"/>
</dbReference>
<gene>
    <name evidence="6" type="primary">oprF_4</name>
    <name evidence="6" type="ORF">LAL4801_02270</name>
</gene>
<dbReference type="InterPro" id="IPR006665">
    <property type="entry name" value="OmpA-like"/>
</dbReference>
<dbReference type="Gene3D" id="3.30.1330.60">
    <property type="entry name" value="OmpA-like domain"/>
    <property type="match status" value="1"/>
</dbReference>
<dbReference type="PANTHER" id="PTHR30329:SF21">
    <property type="entry name" value="LIPOPROTEIN YIAD-RELATED"/>
    <property type="match status" value="1"/>
</dbReference>
<dbReference type="Proteomes" id="UP000048926">
    <property type="component" value="Unassembled WGS sequence"/>
</dbReference>
<evidence type="ECO:0000259" key="5">
    <source>
        <dbReference type="PROSITE" id="PS51123"/>
    </source>
</evidence>
<keyword evidence="7" id="KW-1185">Reference proteome</keyword>
<accession>A0A0M6Y2B6</accession>
<evidence type="ECO:0000256" key="3">
    <source>
        <dbReference type="ARBA" id="ARBA00023237"/>
    </source>
</evidence>
<protein>
    <submittedName>
        <fullName evidence="6">Root adhesin</fullName>
    </submittedName>
</protein>